<organism evidence="17 18">
    <name type="scientific">Polarella glacialis</name>
    <name type="common">Dinoflagellate</name>
    <dbReference type="NCBI Taxonomy" id="89957"/>
    <lineage>
        <taxon>Eukaryota</taxon>
        <taxon>Sar</taxon>
        <taxon>Alveolata</taxon>
        <taxon>Dinophyceae</taxon>
        <taxon>Suessiales</taxon>
        <taxon>Suessiaceae</taxon>
        <taxon>Polarella</taxon>
    </lineage>
</organism>
<keyword evidence="8 12" id="KW-0347">Helicase</keyword>
<dbReference type="PANTHER" id="PTHR47958">
    <property type="entry name" value="ATP-DEPENDENT RNA HELICASE DBP3"/>
    <property type="match status" value="1"/>
</dbReference>
<dbReference type="GO" id="GO:0016787">
    <property type="term" value="F:hydrolase activity"/>
    <property type="evidence" value="ECO:0007669"/>
    <property type="project" value="UniProtKB-KW"/>
</dbReference>
<dbReference type="InterPro" id="IPR000629">
    <property type="entry name" value="RNA-helicase_DEAD-box_CS"/>
</dbReference>
<evidence type="ECO:0000256" key="10">
    <source>
        <dbReference type="ARBA" id="ARBA00023242"/>
    </source>
</evidence>
<evidence type="ECO:0000256" key="3">
    <source>
        <dbReference type="ARBA" id="ARBA00012552"/>
    </source>
</evidence>
<evidence type="ECO:0000313" key="18">
    <source>
        <dbReference type="Proteomes" id="UP000654075"/>
    </source>
</evidence>
<keyword evidence="4" id="KW-0690">Ribosome biogenesis</keyword>
<sequence>MLPAPWDSLDALPSQFLRPLLASGFEKPTPIQAHAWPILLSGYDLIGIAQTGSGKTLAYLLPCFVKLTAPSEIPIAQAGTPSPGILVLAPTRELVCQIEKEAEQFRRTAGITSVAVYGGAPKAQQLAGLRGRPLLVVATSGRLNDFLESEQGSCSLHAVRCLVLDEADRMLDDGFEPQIRRIFRDAKLLGRQTLMFSATWPQSVQVLAAEFLKEPVEIRVSSGDGDALRANRDVAQEVIFCEDDREKTQTLVSLLRSKSRARSIVFVATKRACRDLSRSMRGLGLSRCEAIHGDRSQAEREAALEAFRTGDARVLFATDVAGRGLDVRGISLVVNFDPPFSAEDYVHRIGRTGRAGDRGTAVSLLTMRDGEAMIYIAQVMRRTGLPLPVELKRRLGPALAVLERAGEKEKQKLHYTATIVPLPLLDCLFVCVNLASYLIVAAVAVCTFMLRAYSHLWTYLTCIIGFWNACVALLLMYYGVMVVLELTETSRKKQPGKMLMLRVGVISVICPVALLAKGVCLLSWGFSVTEPSLLTDLLLNLAAEWLPSVVALLVLIPWQQSAGPKSPSDSLDDSTDSEAPLLRHDASPDSRSGSGAPGVTWKQLYPPVNS</sequence>
<dbReference type="SMART" id="SM00487">
    <property type="entry name" value="DEXDc"/>
    <property type="match status" value="1"/>
</dbReference>
<comment type="subcellular location">
    <subcellularLocation>
        <location evidence="1">Nucleus</location>
        <location evidence="1">Nucleolus</location>
    </subcellularLocation>
</comment>
<dbReference type="InterPro" id="IPR014001">
    <property type="entry name" value="Helicase_ATP-bd"/>
</dbReference>
<dbReference type="PROSITE" id="PS51194">
    <property type="entry name" value="HELICASE_CTER"/>
    <property type="match status" value="1"/>
</dbReference>
<dbReference type="PROSITE" id="PS00039">
    <property type="entry name" value="DEAD_ATP_HELICASE"/>
    <property type="match status" value="1"/>
</dbReference>
<dbReference type="InterPro" id="IPR001650">
    <property type="entry name" value="Helicase_C-like"/>
</dbReference>
<evidence type="ECO:0000313" key="17">
    <source>
        <dbReference type="EMBL" id="CAE8618553.1"/>
    </source>
</evidence>
<evidence type="ECO:0000256" key="8">
    <source>
        <dbReference type="ARBA" id="ARBA00022806"/>
    </source>
</evidence>
<dbReference type="CDD" id="cd00268">
    <property type="entry name" value="DEADc"/>
    <property type="match status" value="1"/>
</dbReference>
<dbReference type="CDD" id="cd18787">
    <property type="entry name" value="SF2_C_DEAD"/>
    <property type="match status" value="1"/>
</dbReference>
<keyword evidence="5" id="KW-0698">rRNA processing</keyword>
<keyword evidence="10" id="KW-0539">Nucleus</keyword>
<keyword evidence="7 12" id="KW-0378">Hydrolase</keyword>
<dbReference type="AlphaFoldDB" id="A0A813G6S1"/>
<feature type="domain" description="Helicase C-terminal" evidence="16">
    <location>
        <begin position="233"/>
        <end position="395"/>
    </location>
</feature>
<dbReference type="PROSITE" id="PS51192">
    <property type="entry name" value="HELICASE_ATP_BIND_1"/>
    <property type="match status" value="1"/>
</dbReference>
<comment type="function">
    <text evidence="11">ATP-dependent RNA helicase required for 60S ribosomal subunit synthesis. Involved in efficient pre-rRNA processing, predominantly at site A3, which is necessary for the normal formation of 25S and 5.8S rRNAs.</text>
</comment>
<dbReference type="SUPFAM" id="SSF52540">
    <property type="entry name" value="P-loop containing nucleoside triphosphate hydrolases"/>
    <property type="match status" value="1"/>
</dbReference>
<dbReference type="Gene3D" id="3.40.50.300">
    <property type="entry name" value="P-loop containing nucleotide triphosphate hydrolases"/>
    <property type="match status" value="2"/>
</dbReference>
<evidence type="ECO:0000256" key="13">
    <source>
        <dbReference type="SAM" id="MobiDB-lite"/>
    </source>
</evidence>
<comment type="similarity">
    <text evidence="2">Belongs to the DEAD box helicase family. DDX5/DBP2 subfamily.</text>
</comment>
<dbReference type="EMBL" id="CAJNNV010026581">
    <property type="protein sequence ID" value="CAE8618553.1"/>
    <property type="molecule type" value="Genomic_DNA"/>
</dbReference>
<feature type="transmembrane region" description="Helical" evidence="14">
    <location>
        <begin position="427"/>
        <end position="450"/>
    </location>
</feature>
<feature type="transmembrane region" description="Helical" evidence="14">
    <location>
        <begin position="456"/>
        <end position="478"/>
    </location>
</feature>
<evidence type="ECO:0000256" key="7">
    <source>
        <dbReference type="ARBA" id="ARBA00022801"/>
    </source>
</evidence>
<reference evidence="17" key="1">
    <citation type="submission" date="2021-02" db="EMBL/GenBank/DDBJ databases">
        <authorList>
            <person name="Dougan E. K."/>
            <person name="Rhodes N."/>
            <person name="Thang M."/>
            <person name="Chan C."/>
        </authorList>
    </citation>
    <scope>NUCLEOTIDE SEQUENCE</scope>
</reference>
<evidence type="ECO:0000256" key="6">
    <source>
        <dbReference type="ARBA" id="ARBA00022741"/>
    </source>
</evidence>
<evidence type="ECO:0000256" key="2">
    <source>
        <dbReference type="ARBA" id="ARBA00009334"/>
    </source>
</evidence>
<evidence type="ECO:0000256" key="11">
    <source>
        <dbReference type="ARBA" id="ARBA00037449"/>
    </source>
</evidence>
<dbReference type="SMART" id="SM00490">
    <property type="entry name" value="HELICc"/>
    <property type="match status" value="1"/>
</dbReference>
<keyword evidence="14" id="KW-1133">Transmembrane helix</keyword>
<dbReference type="InterPro" id="IPR011545">
    <property type="entry name" value="DEAD/DEAH_box_helicase_dom"/>
</dbReference>
<dbReference type="InterPro" id="IPR027417">
    <property type="entry name" value="P-loop_NTPase"/>
</dbReference>
<evidence type="ECO:0000259" key="15">
    <source>
        <dbReference type="PROSITE" id="PS51192"/>
    </source>
</evidence>
<evidence type="ECO:0000256" key="14">
    <source>
        <dbReference type="SAM" id="Phobius"/>
    </source>
</evidence>
<evidence type="ECO:0000256" key="12">
    <source>
        <dbReference type="RuleBase" id="RU000492"/>
    </source>
</evidence>
<keyword evidence="9 12" id="KW-0067">ATP-binding</keyword>
<evidence type="ECO:0000256" key="9">
    <source>
        <dbReference type="ARBA" id="ARBA00022840"/>
    </source>
</evidence>
<evidence type="ECO:0000256" key="4">
    <source>
        <dbReference type="ARBA" id="ARBA00022517"/>
    </source>
</evidence>
<dbReference type="Proteomes" id="UP000654075">
    <property type="component" value="Unassembled WGS sequence"/>
</dbReference>
<accession>A0A813G6S1</accession>
<dbReference type="GO" id="GO:0003676">
    <property type="term" value="F:nucleic acid binding"/>
    <property type="evidence" value="ECO:0007669"/>
    <property type="project" value="InterPro"/>
</dbReference>
<dbReference type="OrthoDB" id="196131at2759"/>
<dbReference type="Pfam" id="PF00270">
    <property type="entry name" value="DEAD"/>
    <property type="match status" value="1"/>
</dbReference>
<feature type="transmembrane region" description="Helical" evidence="14">
    <location>
        <begin position="537"/>
        <end position="558"/>
    </location>
</feature>
<comment type="caution">
    <text evidence="17">The sequence shown here is derived from an EMBL/GenBank/DDBJ whole genome shotgun (WGS) entry which is preliminary data.</text>
</comment>
<proteinExistence type="inferred from homology"/>
<evidence type="ECO:0000259" key="16">
    <source>
        <dbReference type="PROSITE" id="PS51194"/>
    </source>
</evidence>
<dbReference type="InterPro" id="IPR044742">
    <property type="entry name" value="DEAD/DEAH_RhlB"/>
</dbReference>
<evidence type="ECO:0000256" key="1">
    <source>
        <dbReference type="ARBA" id="ARBA00004604"/>
    </source>
</evidence>
<gene>
    <name evidence="17" type="ORF">PGLA1383_LOCUS36168</name>
</gene>
<keyword evidence="14" id="KW-0472">Membrane</keyword>
<evidence type="ECO:0000256" key="5">
    <source>
        <dbReference type="ARBA" id="ARBA00022552"/>
    </source>
</evidence>
<feature type="domain" description="Helicase ATP-binding" evidence="15">
    <location>
        <begin position="36"/>
        <end position="218"/>
    </location>
</feature>
<dbReference type="EC" id="3.6.4.13" evidence="3"/>
<keyword evidence="14" id="KW-0812">Transmembrane</keyword>
<feature type="region of interest" description="Disordered" evidence="13">
    <location>
        <begin position="562"/>
        <end position="610"/>
    </location>
</feature>
<dbReference type="Pfam" id="PF00271">
    <property type="entry name" value="Helicase_C"/>
    <property type="match status" value="1"/>
</dbReference>
<dbReference type="GO" id="GO:0003724">
    <property type="term" value="F:RNA helicase activity"/>
    <property type="evidence" value="ECO:0007669"/>
    <property type="project" value="UniProtKB-EC"/>
</dbReference>
<protein>
    <recommendedName>
        <fullName evidence="3">RNA helicase</fullName>
        <ecNumber evidence="3">3.6.4.13</ecNumber>
    </recommendedName>
</protein>
<name>A0A813G6S1_POLGL</name>
<feature type="transmembrane region" description="Helical" evidence="14">
    <location>
        <begin position="499"/>
        <end position="525"/>
    </location>
</feature>
<keyword evidence="18" id="KW-1185">Reference proteome</keyword>
<keyword evidence="6 12" id="KW-0547">Nucleotide-binding</keyword>
<dbReference type="GO" id="GO:0005524">
    <property type="term" value="F:ATP binding"/>
    <property type="evidence" value="ECO:0007669"/>
    <property type="project" value="UniProtKB-KW"/>
</dbReference>